<dbReference type="InterPro" id="IPR050465">
    <property type="entry name" value="UPF0194_transport"/>
</dbReference>
<evidence type="ECO:0000256" key="2">
    <source>
        <dbReference type="ARBA" id="ARBA00023054"/>
    </source>
</evidence>
<comment type="subcellular location">
    <subcellularLocation>
        <location evidence="1">Cell envelope</location>
    </subcellularLocation>
</comment>
<evidence type="ECO:0000313" key="6">
    <source>
        <dbReference type="Proteomes" id="UP001596528"/>
    </source>
</evidence>
<keyword evidence="6" id="KW-1185">Reference proteome</keyword>
<sequence>MFTRWWTGDSPGRNRGGRAALASLLALSLITASGCSMLPKEDAEEVLPSIHPPKLSKKPEYTVKTGTMITKVTGSGKLMSEKEEEVYFTEDNKRIKAIHVNAGDTVQAGQVIAELDVADVQSTLRMKRLEARSEELKMIQLLRDSGDKTAEEMEQARIAFEMKREELTKLEESIANSKIVAPFAGTVVSVYKKKGDQTKAYEAVALIADLSKLTVAANLSAEDLKKVAVGMEVEVDINTAGKQKGTIRQLPNPNASGQQTPNRDPYGYMYGDSGAQDSIDKYVLIDLEKMPENLSRGTPLSVSVIVQKKENVLIIPPSALRSAGGRQYVQVVDEKGEKREVDVEVGLRSSTEVEIVKGLAAGQKVVGK</sequence>
<evidence type="ECO:0000259" key="4">
    <source>
        <dbReference type="Pfam" id="PF25967"/>
    </source>
</evidence>
<feature type="region of interest" description="Disordered" evidence="3">
    <location>
        <begin position="244"/>
        <end position="263"/>
    </location>
</feature>
<name>A0ABW2V031_9BACL</name>
<evidence type="ECO:0000256" key="1">
    <source>
        <dbReference type="ARBA" id="ARBA00004196"/>
    </source>
</evidence>
<dbReference type="Gene3D" id="2.40.30.170">
    <property type="match status" value="1"/>
</dbReference>
<dbReference type="InterPro" id="IPR058627">
    <property type="entry name" value="MdtA-like_C"/>
</dbReference>
<dbReference type="PANTHER" id="PTHR32347:SF14">
    <property type="entry name" value="EFFLUX SYSTEM COMPONENT YKNX-RELATED"/>
    <property type="match status" value="1"/>
</dbReference>
<dbReference type="Proteomes" id="UP001596528">
    <property type="component" value="Unassembled WGS sequence"/>
</dbReference>
<evidence type="ECO:0000256" key="3">
    <source>
        <dbReference type="SAM" id="MobiDB-lite"/>
    </source>
</evidence>
<feature type="compositionally biased region" description="Polar residues" evidence="3">
    <location>
        <begin position="249"/>
        <end position="262"/>
    </location>
</feature>
<dbReference type="SUPFAM" id="SSF111369">
    <property type="entry name" value="HlyD-like secretion proteins"/>
    <property type="match status" value="1"/>
</dbReference>
<dbReference type="Pfam" id="PF25967">
    <property type="entry name" value="RND-MFP_C"/>
    <property type="match status" value="1"/>
</dbReference>
<dbReference type="PANTHER" id="PTHR32347">
    <property type="entry name" value="EFFLUX SYSTEM COMPONENT YKNX-RELATED"/>
    <property type="match status" value="1"/>
</dbReference>
<reference evidence="6" key="1">
    <citation type="journal article" date="2019" name="Int. J. Syst. Evol. Microbiol.">
        <title>The Global Catalogue of Microorganisms (GCM) 10K type strain sequencing project: providing services to taxonomists for standard genome sequencing and annotation.</title>
        <authorList>
            <consortium name="The Broad Institute Genomics Platform"/>
            <consortium name="The Broad Institute Genome Sequencing Center for Infectious Disease"/>
            <person name="Wu L."/>
            <person name="Ma J."/>
        </authorList>
    </citation>
    <scope>NUCLEOTIDE SEQUENCE [LARGE SCALE GENOMIC DNA]</scope>
    <source>
        <strain evidence="6">JCM 18657</strain>
    </source>
</reference>
<dbReference type="PROSITE" id="PS51257">
    <property type="entry name" value="PROKAR_LIPOPROTEIN"/>
    <property type="match status" value="1"/>
</dbReference>
<organism evidence="5 6">
    <name type="scientific">Paenibacillus thermoaerophilus</name>
    <dbReference type="NCBI Taxonomy" id="1215385"/>
    <lineage>
        <taxon>Bacteria</taxon>
        <taxon>Bacillati</taxon>
        <taxon>Bacillota</taxon>
        <taxon>Bacilli</taxon>
        <taxon>Bacillales</taxon>
        <taxon>Paenibacillaceae</taxon>
        <taxon>Paenibacillus</taxon>
    </lineage>
</organism>
<keyword evidence="2" id="KW-0175">Coiled coil</keyword>
<dbReference type="EMBL" id="JBHTGQ010000004">
    <property type="protein sequence ID" value="MFC7748868.1"/>
    <property type="molecule type" value="Genomic_DNA"/>
</dbReference>
<dbReference type="RefSeq" id="WP_138788787.1">
    <property type="nucleotide sequence ID" value="NZ_JBHTGQ010000004.1"/>
</dbReference>
<dbReference type="Gene3D" id="2.40.50.100">
    <property type="match status" value="1"/>
</dbReference>
<dbReference type="Gene3D" id="2.40.420.20">
    <property type="match status" value="1"/>
</dbReference>
<evidence type="ECO:0000313" key="5">
    <source>
        <dbReference type="EMBL" id="MFC7748868.1"/>
    </source>
</evidence>
<accession>A0ABW2V031</accession>
<gene>
    <name evidence="5" type="ORF">ACFQWB_02765</name>
</gene>
<proteinExistence type="predicted"/>
<feature type="domain" description="Multidrug resistance protein MdtA-like C-terminal permuted SH3" evidence="4">
    <location>
        <begin position="311"/>
        <end position="366"/>
    </location>
</feature>
<protein>
    <submittedName>
        <fullName evidence="5">Efflux RND transporter periplasmic adaptor subunit</fullName>
    </submittedName>
</protein>
<comment type="caution">
    <text evidence="5">The sequence shown here is derived from an EMBL/GenBank/DDBJ whole genome shotgun (WGS) entry which is preliminary data.</text>
</comment>